<keyword evidence="3 7" id="KW-0479">Metal-binding</keyword>
<evidence type="ECO:0000256" key="1">
    <source>
        <dbReference type="ARBA" id="ARBA00010617"/>
    </source>
</evidence>
<comment type="similarity">
    <text evidence="1 8">Belongs to the cytochrome P450 family.</text>
</comment>
<dbReference type="PROSITE" id="PS00086">
    <property type="entry name" value="CYTOCHROME_P450"/>
    <property type="match status" value="1"/>
</dbReference>
<evidence type="ECO:0000313" key="10">
    <source>
        <dbReference type="EMBL" id="KAL3790257.1"/>
    </source>
</evidence>
<keyword evidence="4 8" id="KW-0560">Oxidoreductase</keyword>
<dbReference type="InterPro" id="IPR001128">
    <property type="entry name" value="Cyt_P450"/>
</dbReference>
<dbReference type="GO" id="GO:0046872">
    <property type="term" value="F:metal ion binding"/>
    <property type="evidence" value="ECO:0007669"/>
    <property type="project" value="UniProtKB-KW"/>
</dbReference>
<dbReference type="PRINTS" id="PR00385">
    <property type="entry name" value="P450"/>
</dbReference>
<sequence>MKLASSSLSIILLSQCTPAAAFFPTKGLVQQSFKSQIISSGSTVVLHKPQCATALQMSIPSIINTVQRPRIAACALAFLLLAVKVVRDPRAFFWPGAGVDSQSKAALPEGSLGCPFVGYDIFSGSKDYGPFAKLGQLSKKNGKIFKIYSYGYPLVSVSGVDNIKSLLKNEFKDDGIGTFMIGKQNIGKIFGENMLLYENNNEKHSMLRRLMGTAMTPGAIAAGIPSIQERANYHINEMLKTNQAVKFEDAFQSFTLDIAWKQILGLDLKEEEIPKFHDAVRDWTDGMLNPFFLVPFKVPGLEKYTKAGRAATYLRGKIEEKISKLEKDGPDSSTLSKLYYATDEDGTRLTREQVIDNSLLLIFAGTETSASTLRCAALFLTLHPDVWNKVRAEQNEIKAKYGDDLTSEALENSVYLDAVIKETLRLQPVELGELRKVKESVVVDGKQIPKKWYAFFNAKQTHYNDPSTYQEDGSHMDHFKGFKPDRWLSESTKPKEWMPFGDGRRRCIGERLGMTEMKVFLSMLARKVAKCELVNTIDADHEIVWQKGNAMARPANAECTLVAA</sequence>
<evidence type="ECO:0000256" key="3">
    <source>
        <dbReference type="ARBA" id="ARBA00022723"/>
    </source>
</evidence>
<feature type="chain" id="PRO_5044808186" description="Cytochrome P450" evidence="9">
    <location>
        <begin position="22"/>
        <end position="564"/>
    </location>
</feature>
<dbReference type="GO" id="GO:0004497">
    <property type="term" value="F:monooxygenase activity"/>
    <property type="evidence" value="ECO:0007669"/>
    <property type="project" value="UniProtKB-KW"/>
</dbReference>
<evidence type="ECO:0000256" key="4">
    <source>
        <dbReference type="ARBA" id="ARBA00023002"/>
    </source>
</evidence>
<keyword evidence="11" id="KW-1185">Reference proteome</keyword>
<keyword evidence="2 7" id="KW-0349">Heme</keyword>
<dbReference type="AlphaFoldDB" id="A0ABD3PQP3"/>
<dbReference type="InterPro" id="IPR036396">
    <property type="entry name" value="Cyt_P450_sf"/>
</dbReference>
<gene>
    <name evidence="10" type="ORF">ACHAWO_001332</name>
</gene>
<comment type="caution">
    <text evidence="10">The sequence shown here is derived from an EMBL/GenBank/DDBJ whole genome shotgun (WGS) entry which is preliminary data.</text>
</comment>
<dbReference type="Proteomes" id="UP001530400">
    <property type="component" value="Unassembled WGS sequence"/>
</dbReference>
<evidence type="ECO:0000256" key="2">
    <source>
        <dbReference type="ARBA" id="ARBA00022617"/>
    </source>
</evidence>
<dbReference type="Pfam" id="PF00067">
    <property type="entry name" value="p450"/>
    <property type="match status" value="1"/>
</dbReference>
<feature type="binding site" description="axial binding residue" evidence="7">
    <location>
        <position position="507"/>
    </location>
    <ligand>
        <name>heme</name>
        <dbReference type="ChEBI" id="CHEBI:30413"/>
    </ligand>
    <ligandPart>
        <name>Fe</name>
        <dbReference type="ChEBI" id="CHEBI:18248"/>
    </ligandPart>
</feature>
<evidence type="ECO:0000256" key="8">
    <source>
        <dbReference type="RuleBase" id="RU000461"/>
    </source>
</evidence>
<evidence type="ECO:0000313" key="11">
    <source>
        <dbReference type="Proteomes" id="UP001530400"/>
    </source>
</evidence>
<accession>A0ABD3PQP3</accession>
<feature type="signal peptide" evidence="9">
    <location>
        <begin position="1"/>
        <end position="21"/>
    </location>
</feature>
<evidence type="ECO:0000256" key="9">
    <source>
        <dbReference type="SAM" id="SignalP"/>
    </source>
</evidence>
<comment type="cofactor">
    <cofactor evidence="7">
        <name>heme</name>
        <dbReference type="ChEBI" id="CHEBI:30413"/>
    </cofactor>
</comment>
<evidence type="ECO:0000256" key="5">
    <source>
        <dbReference type="ARBA" id="ARBA00023004"/>
    </source>
</evidence>
<dbReference type="Gene3D" id="1.10.630.10">
    <property type="entry name" value="Cytochrome P450"/>
    <property type="match status" value="1"/>
</dbReference>
<dbReference type="PANTHER" id="PTHR24286:SF384">
    <property type="entry name" value="P450, PUTATIVE (EUROFUNG)-RELATED"/>
    <property type="match status" value="1"/>
</dbReference>
<proteinExistence type="inferred from homology"/>
<protein>
    <recommendedName>
        <fullName evidence="12">Cytochrome P450</fullName>
    </recommendedName>
</protein>
<dbReference type="InterPro" id="IPR017972">
    <property type="entry name" value="Cyt_P450_CS"/>
</dbReference>
<evidence type="ECO:0008006" key="12">
    <source>
        <dbReference type="Google" id="ProtNLM"/>
    </source>
</evidence>
<evidence type="ECO:0000256" key="6">
    <source>
        <dbReference type="ARBA" id="ARBA00023033"/>
    </source>
</evidence>
<evidence type="ECO:0000256" key="7">
    <source>
        <dbReference type="PIRSR" id="PIRSR602401-1"/>
    </source>
</evidence>
<reference evidence="10 11" key="1">
    <citation type="submission" date="2024-10" db="EMBL/GenBank/DDBJ databases">
        <title>Updated reference genomes for cyclostephanoid diatoms.</title>
        <authorList>
            <person name="Roberts W.R."/>
            <person name="Alverson A.J."/>
        </authorList>
    </citation>
    <scope>NUCLEOTIDE SEQUENCE [LARGE SCALE GENOMIC DNA]</scope>
    <source>
        <strain evidence="10 11">AJA010-31</strain>
    </source>
</reference>
<keyword evidence="9" id="KW-0732">Signal</keyword>
<keyword evidence="6 8" id="KW-0503">Monooxygenase</keyword>
<dbReference type="PRINTS" id="PR00463">
    <property type="entry name" value="EP450I"/>
</dbReference>
<organism evidence="10 11">
    <name type="scientific">Cyclotella atomus</name>
    <dbReference type="NCBI Taxonomy" id="382360"/>
    <lineage>
        <taxon>Eukaryota</taxon>
        <taxon>Sar</taxon>
        <taxon>Stramenopiles</taxon>
        <taxon>Ochrophyta</taxon>
        <taxon>Bacillariophyta</taxon>
        <taxon>Coscinodiscophyceae</taxon>
        <taxon>Thalassiosirophycidae</taxon>
        <taxon>Stephanodiscales</taxon>
        <taxon>Stephanodiscaceae</taxon>
        <taxon>Cyclotella</taxon>
    </lineage>
</organism>
<dbReference type="SUPFAM" id="SSF48264">
    <property type="entry name" value="Cytochrome P450"/>
    <property type="match status" value="1"/>
</dbReference>
<name>A0ABD3PQP3_9STRA</name>
<dbReference type="InterPro" id="IPR002401">
    <property type="entry name" value="Cyt_P450_E_grp-I"/>
</dbReference>
<dbReference type="EMBL" id="JALLPJ020000506">
    <property type="protein sequence ID" value="KAL3790257.1"/>
    <property type="molecule type" value="Genomic_DNA"/>
</dbReference>
<dbReference type="PANTHER" id="PTHR24286">
    <property type="entry name" value="CYTOCHROME P450 26"/>
    <property type="match status" value="1"/>
</dbReference>
<keyword evidence="5 7" id="KW-0408">Iron</keyword>